<dbReference type="GO" id="GO:0005886">
    <property type="term" value="C:plasma membrane"/>
    <property type="evidence" value="ECO:0007669"/>
    <property type="project" value="UniProtKB-SubCell"/>
</dbReference>
<dbReference type="AlphaFoldDB" id="C6HWZ2"/>
<dbReference type="Proteomes" id="UP000009374">
    <property type="component" value="Unassembled WGS sequence"/>
</dbReference>
<dbReference type="Pfam" id="PF06146">
    <property type="entry name" value="PsiE"/>
    <property type="match status" value="1"/>
</dbReference>
<gene>
    <name evidence="7" type="ORF">UBAL3_90980010</name>
</gene>
<keyword evidence="2" id="KW-1003">Cell membrane</keyword>
<keyword evidence="4 6" id="KW-1133">Transmembrane helix</keyword>
<evidence type="ECO:0000313" key="7">
    <source>
        <dbReference type="EMBL" id="EES52877.1"/>
    </source>
</evidence>
<accession>C6HWZ2</accession>
<evidence type="ECO:0000256" key="3">
    <source>
        <dbReference type="ARBA" id="ARBA00022692"/>
    </source>
</evidence>
<evidence type="ECO:0000313" key="8">
    <source>
        <dbReference type="Proteomes" id="UP000009374"/>
    </source>
</evidence>
<feature type="transmembrane region" description="Helical" evidence="6">
    <location>
        <begin position="96"/>
        <end position="116"/>
    </location>
</feature>
<evidence type="ECO:0000256" key="4">
    <source>
        <dbReference type="ARBA" id="ARBA00022989"/>
    </source>
</evidence>
<organism evidence="7 8">
    <name type="scientific">Leptospirillum ferrodiazotrophum</name>
    <dbReference type="NCBI Taxonomy" id="412449"/>
    <lineage>
        <taxon>Bacteria</taxon>
        <taxon>Pseudomonadati</taxon>
        <taxon>Nitrospirota</taxon>
        <taxon>Nitrospiria</taxon>
        <taxon>Nitrospirales</taxon>
        <taxon>Nitrospiraceae</taxon>
        <taxon>Leptospirillum</taxon>
    </lineage>
</organism>
<comment type="subcellular location">
    <subcellularLocation>
        <location evidence="1">Cell membrane</location>
        <topology evidence="1">Multi-pass membrane protein</topology>
    </subcellularLocation>
</comment>
<evidence type="ECO:0000256" key="6">
    <source>
        <dbReference type="SAM" id="Phobius"/>
    </source>
</evidence>
<sequence>MKSPGDSPPASRHDIHLEFVQRLRKVLLRIDDFIHLIVAIFLMSGAVIVLVHSALNLTTLTTDSVLQLINDMLFVVIILELLWIMLSYLGRRRFPIASFILIGIISTIRRILLVEAQSSYKESERFGMFSYHSLQLILYVVIVLLLVYAYSILVKISFANEAENRQHD</sequence>
<evidence type="ECO:0000256" key="1">
    <source>
        <dbReference type="ARBA" id="ARBA00004651"/>
    </source>
</evidence>
<evidence type="ECO:0000256" key="2">
    <source>
        <dbReference type="ARBA" id="ARBA00022475"/>
    </source>
</evidence>
<keyword evidence="5 6" id="KW-0472">Membrane</keyword>
<evidence type="ECO:0008006" key="9">
    <source>
        <dbReference type="Google" id="ProtNLM"/>
    </source>
</evidence>
<keyword evidence="8" id="KW-1185">Reference proteome</keyword>
<evidence type="ECO:0000256" key="5">
    <source>
        <dbReference type="ARBA" id="ARBA00023136"/>
    </source>
</evidence>
<name>C6HWZ2_9BACT</name>
<dbReference type="InterPro" id="IPR020948">
    <property type="entry name" value="P_starv_induced_PsiE-like"/>
</dbReference>
<dbReference type="EMBL" id="GG693872">
    <property type="protein sequence ID" value="EES52877.1"/>
    <property type="molecule type" value="Genomic_DNA"/>
</dbReference>
<feature type="transmembrane region" description="Helical" evidence="6">
    <location>
        <begin position="136"/>
        <end position="158"/>
    </location>
</feature>
<protein>
    <recommendedName>
        <fullName evidence="9">Protein PsiE</fullName>
    </recommendedName>
</protein>
<feature type="transmembrane region" description="Helical" evidence="6">
    <location>
        <begin position="33"/>
        <end position="52"/>
    </location>
</feature>
<proteinExistence type="predicted"/>
<reference evidence="7 8" key="1">
    <citation type="journal article" date="2009" name="Appl. Environ. Microbiol.">
        <title>Community genomic and proteomic analyses of chemoautotrophic iron-oxidizing "Leptospirillum rubarum" (Group II) and "Leptospirillum ferrodiazotrophum" (Group III) bacteria in acid mine drainage biofilms.</title>
        <authorList>
            <person name="Goltsman D.S."/>
            <person name="Denef V.J."/>
            <person name="Singer S.W."/>
            <person name="VerBerkmoes N.C."/>
            <person name="Lefsrud M."/>
            <person name="Mueller R.S."/>
            <person name="Dick G.J."/>
            <person name="Sun C.L."/>
            <person name="Wheeler K.E."/>
            <person name="Zemla A."/>
            <person name="Baker B.J."/>
            <person name="Hauser L."/>
            <person name="Land M."/>
            <person name="Shah M.B."/>
            <person name="Thelen M.P."/>
            <person name="Hettich R.L."/>
            <person name="Banfield J.F."/>
        </authorList>
    </citation>
    <scope>NUCLEOTIDE SEQUENCE [LARGE SCALE GENOMIC DNA]</scope>
</reference>
<keyword evidence="3 6" id="KW-0812">Transmembrane</keyword>
<feature type="transmembrane region" description="Helical" evidence="6">
    <location>
        <begin position="72"/>
        <end position="89"/>
    </location>
</feature>